<dbReference type="InterPro" id="IPR039537">
    <property type="entry name" value="Retrotran_Ty1/copia-like"/>
</dbReference>
<dbReference type="Pfam" id="PF00665">
    <property type="entry name" value="rve"/>
    <property type="match status" value="1"/>
</dbReference>
<keyword evidence="1" id="KW-0540">Nuclease</keyword>
<sequence length="187" mass="21540">MDLCGPMRVASINRKKYILIIVDDYSRFTWVKFLASKDEPPNFIIKFLKMIQVRLNPPVRNIRIDNGTKFVNQTLRSYYKSVGISHQTSVVRSPLQNGVVERRNHTLVEAARIMLIYTKSPLFLWAEAIATAFCLCARYQAKPTEKHLNAVKRIFRYLKGTINMGLWYSKDTDMSLTAYSDADHAGC</sequence>
<keyword evidence="7" id="KW-0695">RNA-directed DNA polymerase</keyword>
<keyword evidence="12" id="KW-1185">Reference proteome</keyword>
<dbReference type="PANTHER" id="PTHR42648">
    <property type="entry name" value="TRANSPOSASE, PUTATIVE-RELATED"/>
    <property type="match status" value="1"/>
</dbReference>
<dbReference type="InterPro" id="IPR036397">
    <property type="entry name" value="RNaseH_sf"/>
</dbReference>
<name>A0ABQ5DET0_9ASTR</name>
<feature type="domain" description="Integrase catalytic" evidence="10">
    <location>
        <begin position="1"/>
        <end position="158"/>
    </location>
</feature>
<reference evidence="11" key="2">
    <citation type="submission" date="2022-01" db="EMBL/GenBank/DDBJ databases">
        <authorList>
            <person name="Yamashiro T."/>
            <person name="Shiraishi A."/>
            <person name="Satake H."/>
            <person name="Nakayama K."/>
        </authorList>
    </citation>
    <scope>NUCLEOTIDE SEQUENCE</scope>
</reference>
<evidence type="ECO:0000256" key="2">
    <source>
        <dbReference type="ARBA" id="ARBA00022723"/>
    </source>
</evidence>
<evidence type="ECO:0000256" key="6">
    <source>
        <dbReference type="ARBA" id="ARBA00022908"/>
    </source>
</evidence>
<proteinExistence type="predicted"/>
<keyword evidence="3" id="KW-0255">Endonuclease</keyword>
<protein>
    <submittedName>
        <fullName evidence="11">Ribonuclease H-like domain-containing protein</fullName>
    </submittedName>
</protein>
<keyword evidence="8" id="KW-0239">DNA-directed DNA polymerase</keyword>
<dbReference type="EMBL" id="BQNB010015227">
    <property type="protein sequence ID" value="GJT37495.1"/>
    <property type="molecule type" value="Genomic_DNA"/>
</dbReference>
<evidence type="ECO:0000256" key="7">
    <source>
        <dbReference type="ARBA" id="ARBA00022918"/>
    </source>
</evidence>
<dbReference type="Proteomes" id="UP001151760">
    <property type="component" value="Unassembled WGS sequence"/>
</dbReference>
<dbReference type="PROSITE" id="PS50994">
    <property type="entry name" value="INTEGRASE"/>
    <property type="match status" value="1"/>
</dbReference>
<evidence type="ECO:0000313" key="11">
    <source>
        <dbReference type="EMBL" id="GJT37495.1"/>
    </source>
</evidence>
<evidence type="ECO:0000256" key="9">
    <source>
        <dbReference type="ARBA" id="ARBA00023172"/>
    </source>
</evidence>
<keyword evidence="2" id="KW-0479">Metal-binding</keyword>
<keyword evidence="5" id="KW-0460">Magnesium</keyword>
<dbReference type="PANTHER" id="PTHR42648:SF11">
    <property type="entry name" value="TRANSPOSON TY4-P GAG-POL POLYPROTEIN"/>
    <property type="match status" value="1"/>
</dbReference>
<keyword evidence="8" id="KW-0548">Nucleotidyltransferase</keyword>
<dbReference type="Gene3D" id="3.30.420.10">
    <property type="entry name" value="Ribonuclease H-like superfamily/Ribonuclease H"/>
    <property type="match status" value="1"/>
</dbReference>
<evidence type="ECO:0000256" key="5">
    <source>
        <dbReference type="ARBA" id="ARBA00022842"/>
    </source>
</evidence>
<dbReference type="InterPro" id="IPR001584">
    <property type="entry name" value="Integrase_cat-core"/>
</dbReference>
<evidence type="ECO:0000256" key="1">
    <source>
        <dbReference type="ARBA" id="ARBA00022722"/>
    </source>
</evidence>
<evidence type="ECO:0000256" key="4">
    <source>
        <dbReference type="ARBA" id="ARBA00022801"/>
    </source>
</evidence>
<reference evidence="11" key="1">
    <citation type="journal article" date="2022" name="Int. J. Mol. Sci.">
        <title>Draft Genome of Tanacetum Coccineum: Genomic Comparison of Closely Related Tanacetum-Family Plants.</title>
        <authorList>
            <person name="Yamashiro T."/>
            <person name="Shiraishi A."/>
            <person name="Nakayama K."/>
            <person name="Satake H."/>
        </authorList>
    </citation>
    <scope>NUCLEOTIDE SEQUENCE</scope>
</reference>
<evidence type="ECO:0000256" key="8">
    <source>
        <dbReference type="ARBA" id="ARBA00022932"/>
    </source>
</evidence>
<keyword evidence="9" id="KW-0233">DNA recombination</keyword>
<dbReference type="SUPFAM" id="SSF53098">
    <property type="entry name" value="Ribonuclease H-like"/>
    <property type="match status" value="1"/>
</dbReference>
<organism evidence="11 12">
    <name type="scientific">Tanacetum coccineum</name>
    <dbReference type="NCBI Taxonomy" id="301880"/>
    <lineage>
        <taxon>Eukaryota</taxon>
        <taxon>Viridiplantae</taxon>
        <taxon>Streptophyta</taxon>
        <taxon>Embryophyta</taxon>
        <taxon>Tracheophyta</taxon>
        <taxon>Spermatophyta</taxon>
        <taxon>Magnoliopsida</taxon>
        <taxon>eudicotyledons</taxon>
        <taxon>Gunneridae</taxon>
        <taxon>Pentapetalae</taxon>
        <taxon>asterids</taxon>
        <taxon>campanulids</taxon>
        <taxon>Asterales</taxon>
        <taxon>Asteraceae</taxon>
        <taxon>Asteroideae</taxon>
        <taxon>Anthemideae</taxon>
        <taxon>Anthemidinae</taxon>
        <taxon>Tanacetum</taxon>
    </lineage>
</organism>
<evidence type="ECO:0000313" key="12">
    <source>
        <dbReference type="Proteomes" id="UP001151760"/>
    </source>
</evidence>
<gene>
    <name evidence="11" type="ORF">Tco_0937360</name>
</gene>
<keyword evidence="6" id="KW-0229">DNA integration</keyword>
<evidence type="ECO:0000259" key="10">
    <source>
        <dbReference type="PROSITE" id="PS50994"/>
    </source>
</evidence>
<evidence type="ECO:0000256" key="3">
    <source>
        <dbReference type="ARBA" id="ARBA00022759"/>
    </source>
</evidence>
<comment type="caution">
    <text evidence="11">The sequence shown here is derived from an EMBL/GenBank/DDBJ whole genome shotgun (WGS) entry which is preliminary data.</text>
</comment>
<dbReference type="InterPro" id="IPR012337">
    <property type="entry name" value="RNaseH-like_sf"/>
</dbReference>
<keyword evidence="4" id="KW-0378">Hydrolase</keyword>
<keyword evidence="8" id="KW-0808">Transferase</keyword>
<accession>A0ABQ5DET0</accession>